<dbReference type="InParanoid" id="A0A423PZP6"/>
<organism evidence="4 5">
    <name type="scientific">Salinisphaera japonica YTM-1</name>
    <dbReference type="NCBI Taxonomy" id="1209778"/>
    <lineage>
        <taxon>Bacteria</taxon>
        <taxon>Pseudomonadati</taxon>
        <taxon>Pseudomonadota</taxon>
        <taxon>Gammaproteobacteria</taxon>
        <taxon>Salinisphaerales</taxon>
        <taxon>Salinisphaeraceae</taxon>
        <taxon>Salinisphaera</taxon>
    </lineage>
</organism>
<dbReference type="GO" id="GO:0043565">
    <property type="term" value="F:sequence-specific DNA binding"/>
    <property type="evidence" value="ECO:0007669"/>
    <property type="project" value="InterPro"/>
</dbReference>
<dbReference type="SUPFAM" id="SSF52172">
    <property type="entry name" value="CheY-like"/>
    <property type="match status" value="1"/>
</dbReference>
<dbReference type="Gene3D" id="3.40.50.2300">
    <property type="match status" value="1"/>
</dbReference>
<sequence length="178" mass="19255">MQILLVDDDPVFSRTLSRAMNRLGHEVEAVTTPEAALEQVGAAPARFDVAVVDLRLGERSGLALIGPLHAAAPAVRILMLTGYASIATAIEAIKQGAFNYLPKPATARQILAALDDTAPEAAAETATLNPTSLRRLEWEHIQQVLADHDGNISATARALGMHRRTLQRKLAKRPTRER</sequence>
<dbReference type="EMBL" id="AYKG01000007">
    <property type="protein sequence ID" value="ROO31161.1"/>
    <property type="molecule type" value="Genomic_DNA"/>
</dbReference>
<feature type="domain" description="Response regulatory" evidence="3">
    <location>
        <begin position="2"/>
        <end position="118"/>
    </location>
</feature>
<dbReference type="GO" id="GO:0000160">
    <property type="term" value="P:phosphorelay signal transduction system"/>
    <property type="evidence" value="ECO:0007669"/>
    <property type="project" value="InterPro"/>
</dbReference>
<dbReference type="InterPro" id="IPR002197">
    <property type="entry name" value="HTH_Fis"/>
</dbReference>
<dbReference type="RefSeq" id="WP_123657260.1">
    <property type="nucleotide sequence ID" value="NZ_AYKG01000007.1"/>
</dbReference>
<comment type="caution">
    <text evidence="4">The sequence shown here is derived from an EMBL/GenBank/DDBJ whole genome shotgun (WGS) entry which is preliminary data.</text>
</comment>
<proteinExistence type="predicted"/>
<keyword evidence="5" id="KW-1185">Reference proteome</keyword>
<dbReference type="CDD" id="cd17563">
    <property type="entry name" value="REC_RegA-like"/>
    <property type="match status" value="1"/>
</dbReference>
<gene>
    <name evidence="4" type="ORF">SAJA_03530</name>
</gene>
<evidence type="ECO:0000313" key="5">
    <source>
        <dbReference type="Proteomes" id="UP000285310"/>
    </source>
</evidence>
<dbReference type="InterPro" id="IPR001789">
    <property type="entry name" value="Sig_transdc_resp-reg_receiver"/>
</dbReference>
<evidence type="ECO:0000259" key="3">
    <source>
        <dbReference type="PROSITE" id="PS50110"/>
    </source>
</evidence>
<evidence type="ECO:0000256" key="2">
    <source>
        <dbReference type="PROSITE-ProRule" id="PRU00169"/>
    </source>
</evidence>
<dbReference type="Pfam" id="PF02954">
    <property type="entry name" value="HTH_8"/>
    <property type="match status" value="1"/>
</dbReference>
<dbReference type="PANTHER" id="PTHR44591:SF3">
    <property type="entry name" value="RESPONSE REGULATORY DOMAIN-CONTAINING PROTEIN"/>
    <property type="match status" value="1"/>
</dbReference>
<evidence type="ECO:0000256" key="1">
    <source>
        <dbReference type="ARBA" id="ARBA00022553"/>
    </source>
</evidence>
<dbReference type="PANTHER" id="PTHR44591">
    <property type="entry name" value="STRESS RESPONSE REGULATOR PROTEIN 1"/>
    <property type="match status" value="1"/>
</dbReference>
<dbReference type="AlphaFoldDB" id="A0A423PZP6"/>
<feature type="modified residue" description="4-aspartylphosphate" evidence="2">
    <location>
        <position position="53"/>
    </location>
</feature>
<dbReference type="PRINTS" id="PR01590">
    <property type="entry name" value="HTHFIS"/>
</dbReference>
<reference evidence="4 5" key="1">
    <citation type="submission" date="2013-10" db="EMBL/GenBank/DDBJ databases">
        <title>Salinisphaera japonica YTM-1 Genome Sequencing.</title>
        <authorList>
            <person name="Lai Q."/>
            <person name="Li C."/>
            <person name="Shao Z."/>
        </authorList>
    </citation>
    <scope>NUCLEOTIDE SEQUENCE [LARGE SCALE GENOMIC DNA]</scope>
    <source>
        <strain evidence="4 5">YTM-1</strain>
    </source>
</reference>
<dbReference type="OrthoDB" id="9802426at2"/>
<dbReference type="Pfam" id="PF00072">
    <property type="entry name" value="Response_reg"/>
    <property type="match status" value="1"/>
</dbReference>
<accession>A0A423PZP6</accession>
<dbReference type="PROSITE" id="PS50110">
    <property type="entry name" value="RESPONSE_REGULATORY"/>
    <property type="match status" value="1"/>
</dbReference>
<evidence type="ECO:0000313" key="4">
    <source>
        <dbReference type="EMBL" id="ROO31161.1"/>
    </source>
</evidence>
<dbReference type="SMART" id="SM00448">
    <property type="entry name" value="REC"/>
    <property type="match status" value="1"/>
</dbReference>
<name>A0A423PZP6_9GAMM</name>
<keyword evidence="1 2" id="KW-0597">Phosphoprotein</keyword>
<dbReference type="Proteomes" id="UP000285310">
    <property type="component" value="Unassembled WGS sequence"/>
</dbReference>
<dbReference type="InterPro" id="IPR011006">
    <property type="entry name" value="CheY-like_superfamily"/>
</dbReference>
<dbReference type="Gene3D" id="1.10.10.60">
    <property type="entry name" value="Homeodomain-like"/>
    <property type="match status" value="1"/>
</dbReference>
<protein>
    <submittedName>
        <fullName evidence="4">Chemotaxis protein CheY</fullName>
    </submittedName>
</protein>
<dbReference type="InterPro" id="IPR050595">
    <property type="entry name" value="Bact_response_regulator"/>
</dbReference>